<dbReference type="PANTHER" id="PTHR43800">
    <property type="entry name" value="PEPTIDYL-LYSINE N-ACETYLTRANSFERASE YJAB"/>
    <property type="match status" value="1"/>
</dbReference>
<dbReference type="CDD" id="cd04301">
    <property type="entry name" value="NAT_SF"/>
    <property type="match status" value="1"/>
</dbReference>
<dbReference type="RefSeq" id="WP_204035345.1">
    <property type="nucleotide sequence ID" value="NZ_BOPC01000037.1"/>
</dbReference>
<dbReference type="PANTHER" id="PTHR43800:SF1">
    <property type="entry name" value="PEPTIDYL-LYSINE N-ACETYLTRANSFERASE YJAB"/>
    <property type="match status" value="1"/>
</dbReference>
<dbReference type="InterPro" id="IPR000182">
    <property type="entry name" value="GNAT_dom"/>
</dbReference>
<evidence type="ECO:0000313" key="5">
    <source>
        <dbReference type="EMBL" id="GIJ27793.1"/>
    </source>
</evidence>
<evidence type="ECO:0000259" key="4">
    <source>
        <dbReference type="PROSITE" id="PS51186"/>
    </source>
</evidence>
<evidence type="ECO:0000313" key="6">
    <source>
        <dbReference type="Proteomes" id="UP000653076"/>
    </source>
</evidence>
<name>A0ABQ4JC94_9ACTN</name>
<dbReference type="InterPro" id="IPR016181">
    <property type="entry name" value="Acyl_CoA_acyltransferase"/>
</dbReference>
<dbReference type="Proteomes" id="UP000653076">
    <property type="component" value="Unassembled WGS sequence"/>
</dbReference>
<evidence type="ECO:0000256" key="2">
    <source>
        <dbReference type="ARBA" id="ARBA00023315"/>
    </source>
</evidence>
<dbReference type="SUPFAM" id="SSF55729">
    <property type="entry name" value="Acyl-CoA N-acyltransferases (Nat)"/>
    <property type="match status" value="1"/>
</dbReference>
<feature type="domain" description="N-acetyltransferase" evidence="4">
    <location>
        <begin position="1"/>
        <end position="169"/>
    </location>
</feature>
<evidence type="ECO:0000256" key="3">
    <source>
        <dbReference type="SAM" id="MobiDB-lite"/>
    </source>
</evidence>
<comment type="caution">
    <text evidence="5">The sequence shown here is derived from an EMBL/GenBank/DDBJ whole genome shotgun (WGS) entry which is preliminary data.</text>
</comment>
<dbReference type="Gene3D" id="3.40.630.30">
    <property type="match status" value="1"/>
</dbReference>
<keyword evidence="2" id="KW-0012">Acyltransferase</keyword>
<keyword evidence="1" id="KW-0808">Transferase</keyword>
<reference evidence="5 6" key="1">
    <citation type="submission" date="2021-01" db="EMBL/GenBank/DDBJ databases">
        <title>Whole genome shotgun sequence of Verrucosispora qiuiae NBRC 106684.</title>
        <authorList>
            <person name="Komaki H."/>
            <person name="Tamura T."/>
        </authorList>
    </citation>
    <scope>NUCLEOTIDE SEQUENCE [LARGE SCALE GENOMIC DNA]</scope>
    <source>
        <strain evidence="5 6">NBRC 106684</strain>
    </source>
</reference>
<feature type="region of interest" description="Disordered" evidence="3">
    <location>
        <begin position="175"/>
        <end position="194"/>
    </location>
</feature>
<keyword evidence="6" id="KW-1185">Reference proteome</keyword>
<dbReference type="EMBL" id="BOPC01000037">
    <property type="protein sequence ID" value="GIJ27793.1"/>
    <property type="molecule type" value="Genomic_DNA"/>
</dbReference>
<accession>A0ABQ4JC94</accession>
<protein>
    <submittedName>
        <fullName evidence="5">GCN5 family N-acetyltransferase</fullName>
    </submittedName>
</protein>
<dbReference type="PROSITE" id="PS51186">
    <property type="entry name" value="GNAT"/>
    <property type="match status" value="1"/>
</dbReference>
<evidence type="ECO:0000256" key="1">
    <source>
        <dbReference type="ARBA" id="ARBA00022679"/>
    </source>
</evidence>
<sequence>MQIRDVRQAELTALQDIERAAGECFRDIAMPEIADDDPLPLDVLARYHEAGHAWVATDAADAPIGYLIADVVDDNFHVEQVSVHPRWARRGIGRQLLAHLADQATARGVPALTLTTFADVPWNAPYYARCGFRALDDSGLTPGLRAVRRREAEHGLDRWPRVCMRRDLSLPFEGGRKVSTASHRHPRELPEGGV</sequence>
<proteinExistence type="predicted"/>
<gene>
    <name evidence="5" type="ORF">Vqi01_29550</name>
</gene>
<dbReference type="Pfam" id="PF00583">
    <property type="entry name" value="Acetyltransf_1"/>
    <property type="match status" value="1"/>
</dbReference>
<organism evidence="5 6">
    <name type="scientific">Micromonospora qiuiae</name>
    <dbReference type="NCBI Taxonomy" id="502268"/>
    <lineage>
        <taxon>Bacteria</taxon>
        <taxon>Bacillati</taxon>
        <taxon>Actinomycetota</taxon>
        <taxon>Actinomycetes</taxon>
        <taxon>Micromonosporales</taxon>
        <taxon>Micromonosporaceae</taxon>
        <taxon>Micromonospora</taxon>
    </lineage>
</organism>